<dbReference type="CTD" id="4509"/>
<geneLocation type="mitochondrion" evidence="1"/>
<organism evidence="1">
    <name type="scientific">Cyrtarachne nagasakiensis</name>
    <dbReference type="NCBI Taxonomy" id="386110"/>
    <lineage>
        <taxon>Eukaryota</taxon>
        <taxon>Metazoa</taxon>
        <taxon>Ecdysozoa</taxon>
        <taxon>Arthropoda</taxon>
        <taxon>Chelicerata</taxon>
        <taxon>Arachnida</taxon>
        <taxon>Araneae</taxon>
        <taxon>Araneomorphae</taxon>
        <taxon>Entelegynae</taxon>
        <taxon>Araneoidea</taxon>
        <taxon>Araneidae</taxon>
        <taxon>Cyrtarachne</taxon>
    </lineage>
</organism>
<proteinExistence type="predicted"/>
<dbReference type="RefSeq" id="YP_009172220.1">
    <property type="nucleotide sequence ID" value="NC_028077.1"/>
</dbReference>
<name>A0A0U2KDF4_9ARAC</name>
<accession>A0A0U2KDF4</accession>
<dbReference type="EMBL" id="KR259802">
    <property type="protein sequence ID" value="ALF36377.1"/>
    <property type="molecule type" value="Genomic_DNA"/>
</dbReference>
<evidence type="ECO:0000313" key="1">
    <source>
        <dbReference type="EMBL" id="ALF36377.1"/>
    </source>
</evidence>
<sequence length="53" mass="6405">MPQLMPLKWIFSSMMMVMILLMVCILFSEEMNLFSAVKMNSMKNLLIKNLWFW</sequence>
<keyword evidence="1" id="KW-0496">Mitochondrion</keyword>
<gene>
    <name evidence="1" type="primary">ATP8</name>
</gene>
<dbReference type="AlphaFoldDB" id="A0A0U2KDF4"/>
<protein>
    <submittedName>
        <fullName evidence="1">ATP synthase F0 subunit 8</fullName>
    </submittedName>
</protein>
<reference evidence="1" key="1">
    <citation type="journal article" date="2015" name="Mitochondrial DNA">
        <title>The complete mitochondrial genomes of two orb-weaving spider Cyrtarachne nagasakiensis (Strand, 1918) and Hypsosinga pygmaea (Sundevall, 1831) (Araneae: Araneidae).</title>
        <authorList>
            <person name="Li C."/>
            <person name="Wang Z.L."/>
            <person name="Fang W.Y."/>
            <person name="Yu X.P."/>
        </authorList>
    </citation>
    <scope>NUCLEOTIDE SEQUENCE</scope>
</reference>
<dbReference type="GeneID" id="26047970"/>